<proteinExistence type="predicted"/>
<protein>
    <submittedName>
        <fullName evidence="2">Tn7 transposase TnsA N-terminal domain-containing protein</fullName>
    </submittedName>
</protein>
<name>A0A926KNA1_9BACL</name>
<dbReference type="Pfam" id="PF08722">
    <property type="entry name" value="Tn7_TnsA-like_N"/>
    <property type="match status" value="1"/>
</dbReference>
<dbReference type="EMBL" id="JACVVD010000004">
    <property type="protein sequence ID" value="MBD0380987.1"/>
    <property type="molecule type" value="Genomic_DNA"/>
</dbReference>
<evidence type="ECO:0000313" key="2">
    <source>
        <dbReference type="EMBL" id="MBD0380987.1"/>
    </source>
</evidence>
<dbReference type="GO" id="GO:0003676">
    <property type="term" value="F:nucleic acid binding"/>
    <property type="evidence" value="ECO:0007669"/>
    <property type="project" value="InterPro"/>
</dbReference>
<keyword evidence="3" id="KW-1185">Reference proteome</keyword>
<evidence type="ECO:0000313" key="3">
    <source>
        <dbReference type="Proteomes" id="UP000650466"/>
    </source>
</evidence>
<dbReference type="RefSeq" id="WP_188174803.1">
    <property type="nucleotide sequence ID" value="NZ_JACVVD010000004.1"/>
</dbReference>
<dbReference type="AlphaFoldDB" id="A0A926KNA1"/>
<comment type="caution">
    <text evidence="2">The sequence shown here is derived from an EMBL/GenBank/DDBJ whole genome shotgun (WGS) entry which is preliminary data.</text>
</comment>
<sequence length="212" mass="25229">MRFPARKIRPTKGRNYRCKVTQSKNAVVIYSESLLERDYVRLCNFDPSIERIYFQPLGIKYNYLGRTRKYFPDYLLITKDDRYVLVEVKLKQFVNSDLNKAKFLAASEFCRQKEWTFHVVTEDQIRTGFLQRNINLLLEVKAYKVIPAIAEYIKTILDYRGPITIQDFISITNCINNDLIIIQLYKLIYSNEIITDLVNYELSLKSIIWLRK</sequence>
<reference evidence="2" key="1">
    <citation type="submission" date="2020-09" db="EMBL/GenBank/DDBJ databases">
        <title>Draft Genome Sequence of Paenibacillus sp. WST5.</title>
        <authorList>
            <person name="Bao Z."/>
        </authorList>
    </citation>
    <scope>NUCLEOTIDE SEQUENCE</scope>
    <source>
        <strain evidence="2">WST5</strain>
    </source>
</reference>
<dbReference type="Gene3D" id="3.40.1350.10">
    <property type="match status" value="1"/>
</dbReference>
<evidence type="ECO:0000259" key="1">
    <source>
        <dbReference type="Pfam" id="PF08722"/>
    </source>
</evidence>
<dbReference type="InterPro" id="IPR011856">
    <property type="entry name" value="tRNA_endonuc-like_dom_sf"/>
</dbReference>
<organism evidence="2 3">
    <name type="scientific">Paenibacillus sedimenti</name>
    <dbReference type="NCBI Taxonomy" id="2770274"/>
    <lineage>
        <taxon>Bacteria</taxon>
        <taxon>Bacillati</taxon>
        <taxon>Bacillota</taxon>
        <taxon>Bacilli</taxon>
        <taxon>Bacillales</taxon>
        <taxon>Paenibacillaceae</taxon>
        <taxon>Paenibacillus</taxon>
    </lineage>
</organism>
<gene>
    <name evidence="2" type="ORF">ICC18_12745</name>
</gene>
<accession>A0A926KNA1</accession>
<feature type="domain" description="TnsA endonuclease N-terminal" evidence="1">
    <location>
        <begin position="46"/>
        <end position="122"/>
    </location>
</feature>
<dbReference type="InterPro" id="IPR014833">
    <property type="entry name" value="TnsA_N"/>
</dbReference>
<dbReference type="Proteomes" id="UP000650466">
    <property type="component" value="Unassembled WGS sequence"/>
</dbReference>